<name>A0A1J8PZS4_9AGAM</name>
<evidence type="ECO:0000313" key="1">
    <source>
        <dbReference type="EMBL" id="OJA14798.1"/>
    </source>
</evidence>
<organism evidence="1 2">
    <name type="scientific">Rhizopogon vesiculosus</name>
    <dbReference type="NCBI Taxonomy" id="180088"/>
    <lineage>
        <taxon>Eukaryota</taxon>
        <taxon>Fungi</taxon>
        <taxon>Dikarya</taxon>
        <taxon>Basidiomycota</taxon>
        <taxon>Agaricomycotina</taxon>
        <taxon>Agaricomycetes</taxon>
        <taxon>Agaricomycetidae</taxon>
        <taxon>Boletales</taxon>
        <taxon>Suillineae</taxon>
        <taxon>Rhizopogonaceae</taxon>
        <taxon>Rhizopogon</taxon>
    </lineage>
</organism>
<reference evidence="1 2" key="1">
    <citation type="submission" date="2016-03" db="EMBL/GenBank/DDBJ databases">
        <title>Comparative genomics of the ectomycorrhizal sister species Rhizopogon vinicolor and Rhizopogon vesiculosus (Basidiomycota: Boletales) reveals a divergence of the mating type B locus.</title>
        <authorList>
            <person name="Mujic A.B."/>
            <person name="Kuo A."/>
            <person name="Tritt A."/>
            <person name="Lipzen A."/>
            <person name="Chen C."/>
            <person name="Johnson J."/>
            <person name="Sharma A."/>
            <person name="Barry K."/>
            <person name="Grigoriev I.V."/>
            <person name="Spatafora J.W."/>
        </authorList>
    </citation>
    <scope>NUCLEOTIDE SEQUENCE [LARGE SCALE GENOMIC DNA]</scope>
    <source>
        <strain evidence="1 2">AM-OR11-056</strain>
    </source>
</reference>
<dbReference type="EMBL" id="LVVM01003480">
    <property type="protein sequence ID" value="OJA14798.1"/>
    <property type="molecule type" value="Genomic_DNA"/>
</dbReference>
<proteinExistence type="predicted"/>
<keyword evidence="2" id="KW-1185">Reference proteome</keyword>
<comment type="caution">
    <text evidence="1">The sequence shown here is derived from an EMBL/GenBank/DDBJ whole genome shotgun (WGS) entry which is preliminary data.</text>
</comment>
<accession>A0A1J8PZS4</accession>
<dbReference type="Proteomes" id="UP000183567">
    <property type="component" value="Unassembled WGS sequence"/>
</dbReference>
<sequence length="51" mass="5681">MPGFDIFLCQVLCCGAGLGKQLSLSLYAYQLRVTLLFRSTVAHLSLGIWLY</sequence>
<dbReference type="AlphaFoldDB" id="A0A1J8PZS4"/>
<evidence type="ECO:0000313" key="2">
    <source>
        <dbReference type="Proteomes" id="UP000183567"/>
    </source>
</evidence>
<protein>
    <submittedName>
        <fullName evidence="1">Uncharacterized protein</fullName>
    </submittedName>
</protein>
<gene>
    <name evidence="1" type="ORF">AZE42_12450</name>
</gene>